<comment type="caution">
    <text evidence="2">The sequence shown here is derived from an EMBL/GenBank/DDBJ whole genome shotgun (WGS) entry which is preliminary data.</text>
</comment>
<organism evidence="2 3">
    <name type="scientific">Corynebacterium guangdongense</name>
    <dbReference type="NCBI Taxonomy" id="1783348"/>
    <lineage>
        <taxon>Bacteria</taxon>
        <taxon>Bacillati</taxon>
        <taxon>Actinomycetota</taxon>
        <taxon>Actinomycetes</taxon>
        <taxon>Mycobacteriales</taxon>
        <taxon>Corynebacteriaceae</taxon>
        <taxon>Corynebacterium</taxon>
    </lineage>
</organism>
<evidence type="ECO:0000313" key="2">
    <source>
        <dbReference type="EMBL" id="MDR7329916.1"/>
    </source>
</evidence>
<proteinExistence type="predicted"/>
<keyword evidence="3" id="KW-1185">Reference proteome</keyword>
<dbReference type="RefSeq" id="WP_290195127.1">
    <property type="nucleotide sequence ID" value="NZ_CP047654.1"/>
</dbReference>
<dbReference type="Pfam" id="PF13692">
    <property type="entry name" value="Glyco_trans_1_4"/>
    <property type="match status" value="1"/>
</dbReference>
<reference evidence="2" key="1">
    <citation type="submission" date="2023-07" db="EMBL/GenBank/DDBJ databases">
        <title>Sequencing the genomes of 1000 actinobacteria strains.</title>
        <authorList>
            <person name="Klenk H.-P."/>
        </authorList>
    </citation>
    <scope>NUCLEOTIDE SEQUENCE</scope>
    <source>
        <strain evidence="2">DSM 107476</strain>
    </source>
</reference>
<dbReference type="Gene3D" id="3.40.50.2000">
    <property type="entry name" value="Glycogen Phosphorylase B"/>
    <property type="match status" value="2"/>
</dbReference>
<dbReference type="EMBL" id="JAVDXZ010000001">
    <property type="protein sequence ID" value="MDR7329916.1"/>
    <property type="molecule type" value="Genomic_DNA"/>
</dbReference>
<protein>
    <submittedName>
        <fullName evidence="2">Glycosyltransferase involved in cell wall biosynthesis</fullName>
    </submittedName>
</protein>
<evidence type="ECO:0000256" key="1">
    <source>
        <dbReference type="SAM" id="MobiDB-lite"/>
    </source>
</evidence>
<dbReference type="PANTHER" id="PTHR12526">
    <property type="entry name" value="GLYCOSYLTRANSFERASE"/>
    <property type="match status" value="1"/>
</dbReference>
<evidence type="ECO:0000313" key="3">
    <source>
        <dbReference type="Proteomes" id="UP001180840"/>
    </source>
</evidence>
<dbReference type="SUPFAM" id="SSF53756">
    <property type="entry name" value="UDP-Glycosyltransferase/glycogen phosphorylase"/>
    <property type="match status" value="1"/>
</dbReference>
<sequence length="397" mass="43541">MKNNDRRWRAGLELQMPPGGEEERPMKVVHLINGLGMGGAETMLFNIVTQGEKSRKAENVVVTLGQGDYFVERLRRNGHSVYELQPKSAPVSALKTLAKVTRDADAVCSWSYHTNILSLFTKLRRATRLSWIINHADLAWKTNKPLTWLIMRLCAAASRVPDAIAFNGEASQEKHLGIGFRPRAQGIAPTGCDTEVYTPQARSPEYLKEQTGVDVAEQKTVISAGRWDPIKDHRTLLRAFATVRRELESPVVALLCGPNVTADNELLVDEVETAGLEVGRDVLLLGPRDDLAQLMATSDLFVLHSKAEAFPNVMIQAMAAGTRVASTDVGVVAQLTNGAVTPVPPGDAEQLAQEMLRQLSATQPQLDREGKTLREIVVEGYSLHSVSARYEAAIFGE</sequence>
<feature type="region of interest" description="Disordered" evidence="1">
    <location>
        <begin position="1"/>
        <end position="21"/>
    </location>
</feature>
<accession>A0ABU1ZYB0</accession>
<gene>
    <name evidence="2" type="ORF">J2S39_001592</name>
</gene>
<dbReference type="Proteomes" id="UP001180840">
    <property type="component" value="Unassembled WGS sequence"/>
</dbReference>
<feature type="compositionally biased region" description="Basic and acidic residues" evidence="1">
    <location>
        <begin position="1"/>
        <end position="10"/>
    </location>
</feature>
<name>A0ABU1ZYB0_9CORY</name>